<protein>
    <submittedName>
        <fullName evidence="2">CHAT domain-containing protein</fullName>
    </submittedName>
</protein>
<gene>
    <name evidence="2" type="ORF">GCM10009809_09420</name>
</gene>
<proteinExistence type="predicted"/>
<evidence type="ECO:0000313" key="2">
    <source>
        <dbReference type="EMBL" id="GAA1715399.1"/>
    </source>
</evidence>
<dbReference type="EMBL" id="BAAAPM010000003">
    <property type="protein sequence ID" value="GAA1715399.1"/>
    <property type="molecule type" value="Genomic_DNA"/>
</dbReference>
<keyword evidence="3" id="KW-1185">Reference proteome</keyword>
<dbReference type="Gene3D" id="1.25.40.10">
    <property type="entry name" value="Tetratricopeptide repeat domain"/>
    <property type="match status" value="1"/>
</dbReference>
<comment type="caution">
    <text evidence="2">The sequence shown here is derived from an EMBL/GenBank/DDBJ whole genome shotgun (WGS) entry which is preliminary data.</text>
</comment>
<dbReference type="RefSeq" id="WP_344246162.1">
    <property type="nucleotide sequence ID" value="NZ_BAAAPM010000003.1"/>
</dbReference>
<reference evidence="2 3" key="1">
    <citation type="journal article" date="2019" name="Int. J. Syst. Evol. Microbiol.">
        <title>The Global Catalogue of Microorganisms (GCM) 10K type strain sequencing project: providing services to taxonomists for standard genome sequencing and annotation.</title>
        <authorList>
            <consortium name="The Broad Institute Genomics Platform"/>
            <consortium name="The Broad Institute Genome Sequencing Center for Infectious Disease"/>
            <person name="Wu L."/>
            <person name="Ma J."/>
        </authorList>
    </citation>
    <scope>NUCLEOTIDE SEQUENCE [LARGE SCALE GENOMIC DNA]</scope>
    <source>
        <strain evidence="2 3">JCM 15589</strain>
    </source>
</reference>
<dbReference type="InterPro" id="IPR024983">
    <property type="entry name" value="CHAT_dom"/>
</dbReference>
<evidence type="ECO:0000313" key="3">
    <source>
        <dbReference type="Proteomes" id="UP001501138"/>
    </source>
</evidence>
<dbReference type="Proteomes" id="UP001501138">
    <property type="component" value="Unassembled WGS sequence"/>
</dbReference>
<dbReference type="Pfam" id="PF12770">
    <property type="entry name" value="CHAT"/>
    <property type="match status" value="1"/>
</dbReference>
<organism evidence="2 3">
    <name type="scientific">Isoptericola hypogeus</name>
    <dbReference type="NCBI Taxonomy" id="300179"/>
    <lineage>
        <taxon>Bacteria</taxon>
        <taxon>Bacillati</taxon>
        <taxon>Actinomycetota</taxon>
        <taxon>Actinomycetes</taxon>
        <taxon>Micrococcales</taxon>
        <taxon>Promicromonosporaceae</taxon>
        <taxon>Isoptericola</taxon>
    </lineage>
</organism>
<dbReference type="SUPFAM" id="SSF48452">
    <property type="entry name" value="TPR-like"/>
    <property type="match status" value="1"/>
</dbReference>
<sequence>MGHTYADLLAEVDATRSHTRTHRQFGRGLRRYRAVLAWLDDVDGSVPDGQVAALRARVLVGIAACEGELGSDLDVVLAKLTAAAAMALRAGSEELVGLVHANLGLQLLRAGDLDGARHELDAALERMRDDAEVVPVLLNRGSLRLEAGDVPGAADDLRRCVELARDVGEESFVRMAEHNLGYALFLGGDLPAALRAMDSAASSAPPEHAGVGLMDKAAVLYEAGLLTDAEEALRGASEVLSATRGSRDLLDSWLTRSRCLVGLGRHTEALALARRARARARRAGHVLLDLRAGFIVLDARHGILEERRAGAASWLALARDGGTLRARAAETPGAQRVAVDALLLTAEALARGGRYAEALEDLGALPPPVDLALGTRVRVEVVRALCEFGAGDRRAGVAAVRRGHRLLASQRQRLGAVEAVTAAAAHGMRLLQVDVGAALASGRADPVFDAVERGRATFAGTGRVRPPDDPETARLVAEARQHVERARQLGAGPDAARQQAALRREAWRLQHRARERSWYAEGEAAVPEPTTARALRRDLREAGSDRVVLDLSLVRGRVLGVRVDARGARLVDLAPVDEVLEHARRVRADQEVLANALLPGPLRQAVLSSLERGLGWLDETLLGAAEVDGPVFVAARDRLVSLPWAALPSRRGHSTVVNSWVARGVAGWRPGPGLAVAGPGLGHAAREVAAVAATWGSGTTLLTGEDATCAAVVAAVDGAPVVHVAAHGVHEPENPVFSSLHLADGPLFAHELDGKDLTRSVVVLSACDVGSVSTRHGGGEPLGLTSVLLRMGARAVIASVAPLRDDVAVRIMAEVHVGLREGLRPGAALAAALADEPEPVPLVCFGPLVL</sequence>
<feature type="domain" description="CHAT" evidence="1">
    <location>
        <begin position="593"/>
        <end position="832"/>
    </location>
</feature>
<dbReference type="InterPro" id="IPR011990">
    <property type="entry name" value="TPR-like_helical_dom_sf"/>
</dbReference>
<dbReference type="SMART" id="SM00028">
    <property type="entry name" value="TPR"/>
    <property type="match status" value="3"/>
</dbReference>
<evidence type="ECO:0000259" key="1">
    <source>
        <dbReference type="Pfam" id="PF12770"/>
    </source>
</evidence>
<name>A0ABN2J0B9_9MICO</name>
<accession>A0ABN2J0B9</accession>
<dbReference type="InterPro" id="IPR019734">
    <property type="entry name" value="TPR_rpt"/>
</dbReference>